<feature type="transmembrane region" description="Helical" evidence="6">
    <location>
        <begin position="73"/>
        <end position="92"/>
    </location>
</feature>
<comment type="subcellular location">
    <subcellularLocation>
        <location evidence="1">Cell membrane</location>
        <topology evidence="1">Multi-pass membrane protein</topology>
    </subcellularLocation>
</comment>
<evidence type="ECO:0008006" key="9">
    <source>
        <dbReference type="Google" id="ProtNLM"/>
    </source>
</evidence>
<dbReference type="STRING" id="1797471.A3A71_00660"/>
<keyword evidence="4 6" id="KW-1133">Transmembrane helix</keyword>
<evidence type="ECO:0000256" key="4">
    <source>
        <dbReference type="ARBA" id="ARBA00022989"/>
    </source>
</evidence>
<evidence type="ECO:0000256" key="3">
    <source>
        <dbReference type="ARBA" id="ARBA00022692"/>
    </source>
</evidence>
<evidence type="ECO:0000256" key="5">
    <source>
        <dbReference type="ARBA" id="ARBA00023136"/>
    </source>
</evidence>
<evidence type="ECO:0000256" key="6">
    <source>
        <dbReference type="SAM" id="Phobius"/>
    </source>
</evidence>
<feature type="transmembrane region" description="Helical" evidence="6">
    <location>
        <begin position="198"/>
        <end position="221"/>
    </location>
</feature>
<feature type="transmembrane region" description="Helical" evidence="6">
    <location>
        <begin position="131"/>
        <end position="150"/>
    </location>
</feature>
<accession>A0A1F5EB12</accession>
<dbReference type="EMBL" id="MEZX01000002">
    <property type="protein sequence ID" value="OGD64553.1"/>
    <property type="molecule type" value="Genomic_DNA"/>
</dbReference>
<feature type="transmembrane region" description="Helical" evidence="6">
    <location>
        <begin position="316"/>
        <end position="338"/>
    </location>
</feature>
<sequence length="428" mass="46865">MKGVAARLVGRIYALVFGEKMSGEAKDFTKNLGIVSIGYGVSLVLGFVFQVLLGRVLGPDQYGRFSLVNSVALFLYIPMSLGLSTALTKYNAEQTSDGERKKYISSAILIFFAASLVSILLYIAFREGFLRIFNVPSLVFYLAIAYAFLYTLDSLTKGGLRSLNMFKQLSYLYALYGIAGLVGLLILIQFNLISFTSAIYTVFAAFGIVIIGSFINLRRYFSPTSFSPPFAKNLLMYGAAGILGGIASTFLVQTGKLLINGYLTVGEVGIYSAYYASSINIAFILNAVFISVFFPTAAKFSTRQPIFSKIKRLSPFLYGTVIPGLFIVQLIILKIYGASYPIELPLILAFSVAGALIIHYTLYIWTFASEGLRGIRTSNLITVFIAGINLLFGFLLIPRLHIMGAVLAFILAYAVGVMISTIMKNRFA</sequence>
<feature type="transmembrane region" description="Helical" evidence="6">
    <location>
        <begin position="402"/>
        <end position="423"/>
    </location>
</feature>
<feature type="transmembrane region" description="Helical" evidence="6">
    <location>
        <begin position="104"/>
        <end position="125"/>
    </location>
</feature>
<comment type="caution">
    <text evidence="7">The sequence shown here is derived from an EMBL/GenBank/DDBJ whole genome shotgun (WGS) entry which is preliminary data.</text>
</comment>
<dbReference type="AlphaFoldDB" id="A0A1F5EB12"/>
<keyword evidence="3 6" id="KW-0812">Transmembrane</keyword>
<protein>
    <recommendedName>
        <fullName evidence="9">Polysaccharide biosynthesis protein C-terminal domain-containing protein</fullName>
    </recommendedName>
</protein>
<dbReference type="PANTHER" id="PTHR30250:SF11">
    <property type="entry name" value="O-ANTIGEN TRANSPORTER-RELATED"/>
    <property type="match status" value="1"/>
</dbReference>
<reference evidence="7 8" key="1">
    <citation type="journal article" date="2016" name="Nat. Commun.">
        <title>Thousands of microbial genomes shed light on interconnected biogeochemical processes in an aquifer system.</title>
        <authorList>
            <person name="Anantharaman K."/>
            <person name="Brown C.T."/>
            <person name="Hug L.A."/>
            <person name="Sharon I."/>
            <person name="Castelle C.J."/>
            <person name="Probst A.J."/>
            <person name="Thomas B.C."/>
            <person name="Singh A."/>
            <person name="Wilkins M.J."/>
            <person name="Karaoz U."/>
            <person name="Brodie E.L."/>
            <person name="Williams K.H."/>
            <person name="Hubbard S.S."/>
            <person name="Banfield J.F."/>
        </authorList>
    </citation>
    <scope>NUCLEOTIDE SEQUENCE [LARGE SCALE GENOMIC DNA]</scope>
</reference>
<evidence type="ECO:0000313" key="7">
    <source>
        <dbReference type="EMBL" id="OGD64553.1"/>
    </source>
</evidence>
<feature type="transmembrane region" description="Helical" evidence="6">
    <location>
        <begin position="273"/>
        <end position="295"/>
    </location>
</feature>
<feature type="transmembrane region" description="Helical" evidence="6">
    <location>
        <begin position="233"/>
        <end position="253"/>
    </location>
</feature>
<feature type="transmembrane region" description="Helical" evidence="6">
    <location>
        <begin position="377"/>
        <end position="396"/>
    </location>
</feature>
<evidence type="ECO:0000313" key="8">
    <source>
        <dbReference type="Proteomes" id="UP000177481"/>
    </source>
</evidence>
<keyword evidence="2" id="KW-1003">Cell membrane</keyword>
<feature type="transmembrane region" description="Helical" evidence="6">
    <location>
        <begin position="344"/>
        <end position="365"/>
    </location>
</feature>
<feature type="transmembrane region" description="Helical" evidence="6">
    <location>
        <begin position="171"/>
        <end position="192"/>
    </location>
</feature>
<dbReference type="InterPro" id="IPR002797">
    <property type="entry name" value="Polysacc_synth"/>
</dbReference>
<dbReference type="Pfam" id="PF01943">
    <property type="entry name" value="Polysacc_synt"/>
    <property type="match status" value="1"/>
</dbReference>
<name>A0A1F5EB12_9BACT</name>
<proteinExistence type="predicted"/>
<organism evidence="7 8">
    <name type="scientific">Candidatus Berkelbacteria bacterium RIFCSPLOWO2_01_FULL_50_28</name>
    <dbReference type="NCBI Taxonomy" id="1797471"/>
    <lineage>
        <taxon>Bacteria</taxon>
        <taxon>Candidatus Berkelbacteria</taxon>
    </lineage>
</organism>
<dbReference type="PANTHER" id="PTHR30250">
    <property type="entry name" value="PST FAMILY PREDICTED COLANIC ACID TRANSPORTER"/>
    <property type="match status" value="1"/>
</dbReference>
<feature type="transmembrane region" description="Helical" evidence="6">
    <location>
        <begin position="31"/>
        <end position="53"/>
    </location>
</feature>
<gene>
    <name evidence="7" type="ORF">A3A71_00660</name>
</gene>
<evidence type="ECO:0000256" key="2">
    <source>
        <dbReference type="ARBA" id="ARBA00022475"/>
    </source>
</evidence>
<dbReference type="InterPro" id="IPR050833">
    <property type="entry name" value="Poly_Biosynth_Transport"/>
</dbReference>
<evidence type="ECO:0000256" key="1">
    <source>
        <dbReference type="ARBA" id="ARBA00004651"/>
    </source>
</evidence>
<keyword evidence="5 6" id="KW-0472">Membrane</keyword>
<dbReference type="Proteomes" id="UP000177481">
    <property type="component" value="Unassembled WGS sequence"/>
</dbReference>
<dbReference type="GO" id="GO:0005886">
    <property type="term" value="C:plasma membrane"/>
    <property type="evidence" value="ECO:0007669"/>
    <property type="project" value="UniProtKB-SubCell"/>
</dbReference>